<evidence type="ECO:0000256" key="2">
    <source>
        <dbReference type="ARBA" id="ARBA00007639"/>
    </source>
</evidence>
<reference evidence="6 7" key="2">
    <citation type="submission" date="2019-02" db="EMBL/GenBank/DDBJ databases">
        <title>'Lichenibacterium ramalinii' gen. nov. sp. nov., 'Lichenibacterium minor' gen. nov. sp. nov.</title>
        <authorList>
            <person name="Pankratov T."/>
        </authorList>
    </citation>
    <scope>NUCLEOTIDE SEQUENCE [LARGE SCALE GENOMIC DNA]</scope>
    <source>
        <strain evidence="6 7">RmlP001</strain>
    </source>
</reference>
<comment type="similarity">
    <text evidence="2">Belongs to the bacterial solute-binding protein 2 family.</text>
</comment>
<evidence type="ECO:0000256" key="3">
    <source>
        <dbReference type="ARBA" id="ARBA00022729"/>
    </source>
</evidence>
<dbReference type="EMBL" id="QYBC01000003">
    <property type="protein sequence ID" value="RYB06732.1"/>
    <property type="molecule type" value="Genomic_DNA"/>
</dbReference>
<dbReference type="Proteomes" id="UP000289411">
    <property type="component" value="Unassembled WGS sequence"/>
</dbReference>
<dbReference type="CDD" id="cd19996">
    <property type="entry name" value="PBP1_ABC_sugar_binding-like"/>
    <property type="match status" value="1"/>
</dbReference>
<keyword evidence="7" id="KW-1185">Reference proteome</keyword>
<evidence type="ECO:0000259" key="5">
    <source>
        <dbReference type="Pfam" id="PF13407"/>
    </source>
</evidence>
<dbReference type="InterPro" id="IPR028082">
    <property type="entry name" value="Peripla_BP_I"/>
</dbReference>
<dbReference type="InterPro" id="IPR025997">
    <property type="entry name" value="SBP_2_dom"/>
</dbReference>
<sequence>MSKISVVSAVVAVSALMSSIDCAQAASKCVKGEHKPPFSLGWANIYSVPTWMKQTTDTITQEVDQLKSQGLVSKLMITDAQGNANTQIQQIQSMIDAKVDAILIDAGSATALNRVIADACGKGIAVLNFDSLVDTDELTAKIDTDQLEWGQAAADWMVKQIGGKGKIIVMNGPAGISVSDDRRKGAESVLKAHPDVTVLAETNTEYNVAPAQEAMTNLLFANSDIDGVLALGGSLSAGAVLAMDKQGRALVPMTGENYRQFLELWKDKGLKGWATMQPNWLGALAAYTAVQALQGKDVPAFVKVPLPVIDDASLASYIDRAKDFPSDGYIYSRYDQAMFAKLLAQK</sequence>
<evidence type="ECO:0000256" key="1">
    <source>
        <dbReference type="ARBA" id="ARBA00004196"/>
    </source>
</evidence>
<comment type="subcellular location">
    <subcellularLocation>
        <location evidence="1">Cell envelope</location>
    </subcellularLocation>
</comment>
<feature type="signal peptide" evidence="4">
    <location>
        <begin position="1"/>
        <end position="25"/>
    </location>
</feature>
<dbReference type="SUPFAM" id="SSF53822">
    <property type="entry name" value="Periplasmic binding protein-like I"/>
    <property type="match status" value="1"/>
</dbReference>
<keyword evidence="3 4" id="KW-0732">Signal</keyword>
<dbReference type="Pfam" id="PF13407">
    <property type="entry name" value="Peripla_BP_4"/>
    <property type="match status" value="1"/>
</dbReference>
<dbReference type="PANTHER" id="PTHR46847:SF1">
    <property type="entry name" value="D-ALLOSE-BINDING PERIPLASMIC PROTEIN-RELATED"/>
    <property type="match status" value="1"/>
</dbReference>
<dbReference type="OrthoDB" id="9147297at2"/>
<proteinExistence type="inferred from homology"/>
<feature type="domain" description="Periplasmic binding protein" evidence="5">
    <location>
        <begin position="47"/>
        <end position="297"/>
    </location>
</feature>
<feature type="chain" id="PRO_5020278463" evidence="4">
    <location>
        <begin position="26"/>
        <end position="346"/>
    </location>
</feature>
<protein>
    <submittedName>
        <fullName evidence="6">ABC transporter substrate-binding protein</fullName>
    </submittedName>
</protein>
<comment type="caution">
    <text evidence="6">The sequence shown here is derived from an EMBL/GenBank/DDBJ whole genome shotgun (WGS) entry which is preliminary data.</text>
</comment>
<dbReference type="AlphaFoldDB" id="A0A4Q2RFZ8"/>
<gene>
    <name evidence="6" type="ORF">D3272_05240</name>
</gene>
<name>A0A4Q2RFZ8_9HYPH</name>
<accession>A0A4Q2RFZ8</accession>
<dbReference type="GO" id="GO:0030313">
    <property type="term" value="C:cell envelope"/>
    <property type="evidence" value="ECO:0007669"/>
    <property type="project" value="UniProtKB-SubCell"/>
</dbReference>
<organism evidence="6 7">
    <name type="scientific">Lichenibacterium ramalinae</name>
    <dbReference type="NCBI Taxonomy" id="2316527"/>
    <lineage>
        <taxon>Bacteria</taxon>
        <taxon>Pseudomonadati</taxon>
        <taxon>Pseudomonadota</taxon>
        <taxon>Alphaproteobacteria</taxon>
        <taxon>Hyphomicrobiales</taxon>
        <taxon>Lichenihabitantaceae</taxon>
        <taxon>Lichenibacterium</taxon>
    </lineage>
</organism>
<evidence type="ECO:0000313" key="6">
    <source>
        <dbReference type="EMBL" id="RYB06732.1"/>
    </source>
</evidence>
<dbReference type="Gene3D" id="3.40.50.2300">
    <property type="match status" value="2"/>
</dbReference>
<dbReference type="GO" id="GO:0030246">
    <property type="term" value="F:carbohydrate binding"/>
    <property type="evidence" value="ECO:0007669"/>
    <property type="project" value="UniProtKB-ARBA"/>
</dbReference>
<dbReference type="PANTHER" id="PTHR46847">
    <property type="entry name" value="D-ALLOSE-BINDING PERIPLASMIC PROTEIN-RELATED"/>
    <property type="match status" value="1"/>
</dbReference>
<reference evidence="6 7" key="1">
    <citation type="submission" date="2018-09" db="EMBL/GenBank/DDBJ databases">
        <authorList>
            <person name="Grouzdev D.S."/>
            <person name="Krutkina M.S."/>
        </authorList>
    </citation>
    <scope>NUCLEOTIDE SEQUENCE [LARGE SCALE GENOMIC DNA]</scope>
    <source>
        <strain evidence="6 7">RmlP001</strain>
    </source>
</reference>
<evidence type="ECO:0000313" key="7">
    <source>
        <dbReference type="Proteomes" id="UP000289411"/>
    </source>
</evidence>
<evidence type="ECO:0000256" key="4">
    <source>
        <dbReference type="SAM" id="SignalP"/>
    </source>
</evidence>